<protein>
    <submittedName>
        <fullName evidence="2">Uncharacterized protein</fullName>
    </submittedName>
</protein>
<organism evidence="2 3">
    <name type="scientific">Helicocarpus griseus UAMH5409</name>
    <dbReference type="NCBI Taxonomy" id="1447875"/>
    <lineage>
        <taxon>Eukaryota</taxon>
        <taxon>Fungi</taxon>
        <taxon>Dikarya</taxon>
        <taxon>Ascomycota</taxon>
        <taxon>Pezizomycotina</taxon>
        <taxon>Eurotiomycetes</taxon>
        <taxon>Eurotiomycetidae</taxon>
        <taxon>Onygenales</taxon>
        <taxon>Ajellomycetaceae</taxon>
        <taxon>Helicocarpus</taxon>
    </lineage>
</organism>
<feature type="transmembrane region" description="Helical" evidence="1">
    <location>
        <begin position="528"/>
        <end position="551"/>
    </location>
</feature>
<feature type="transmembrane region" description="Helical" evidence="1">
    <location>
        <begin position="33"/>
        <end position="51"/>
    </location>
</feature>
<dbReference type="OrthoDB" id="5139479at2759"/>
<proteinExistence type="predicted"/>
<keyword evidence="1" id="KW-1133">Transmembrane helix</keyword>
<dbReference type="Proteomes" id="UP000223968">
    <property type="component" value="Unassembled WGS sequence"/>
</dbReference>
<keyword evidence="3" id="KW-1185">Reference proteome</keyword>
<evidence type="ECO:0000313" key="3">
    <source>
        <dbReference type="Proteomes" id="UP000223968"/>
    </source>
</evidence>
<dbReference type="EMBL" id="PDNB01000004">
    <property type="protein sequence ID" value="PGH18383.1"/>
    <property type="molecule type" value="Genomic_DNA"/>
</dbReference>
<name>A0A2B7YBH9_9EURO</name>
<comment type="caution">
    <text evidence="2">The sequence shown here is derived from an EMBL/GenBank/DDBJ whole genome shotgun (WGS) entry which is preliminary data.</text>
</comment>
<keyword evidence="1" id="KW-0472">Membrane</keyword>
<reference evidence="2 3" key="1">
    <citation type="submission" date="2017-10" db="EMBL/GenBank/DDBJ databases">
        <title>Comparative genomics in systemic dimorphic fungi from Ajellomycetaceae.</title>
        <authorList>
            <person name="Munoz J.F."/>
            <person name="Mcewen J.G."/>
            <person name="Clay O.K."/>
            <person name="Cuomo C.A."/>
        </authorList>
    </citation>
    <scope>NUCLEOTIDE SEQUENCE [LARGE SCALE GENOMIC DNA]</scope>
    <source>
        <strain evidence="2 3">UAMH5409</strain>
    </source>
</reference>
<gene>
    <name evidence="2" type="ORF">AJ79_00450</name>
</gene>
<evidence type="ECO:0000256" key="1">
    <source>
        <dbReference type="SAM" id="Phobius"/>
    </source>
</evidence>
<keyword evidence="1" id="KW-0812">Transmembrane</keyword>
<feature type="transmembrane region" description="Helical" evidence="1">
    <location>
        <begin position="159"/>
        <end position="180"/>
    </location>
</feature>
<feature type="transmembrane region" description="Helical" evidence="1">
    <location>
        <begin position="72"/>
        <end position="93"/>
    </location>
</feature>
<sequence length="641" mass="70113">MLALSFALFDSVKHAPTRPTLGSNSAASRISISWLSATAALALLILTATYASGSDFITKYRLIGRSPSNVLLIIRVLSELSGLMLIACINASLEKVQWMLVTREQGGDDVSEDNEKDDRSQKGVCFLDYLSLHQGTGVLGLLKILFFRVPILSARAWSAIRILSLLIVPLLNVVIMADVGTTTTFDKLGTPMYGYGMGVFNASLAQIWQPMTDLLYSSRFEGFLFDSTASYDLTSPAARSTCDVEDPDIRRCVLRYYITAGIENFAPEFLSVNHNHADAFLAENQNGYVLEYQDGSDDWQYNWQTECSLYGVGLGAWALCLKNAASNIIQARITVCPKEISSVLGCLSDMSWTKDPGFSTSLKTQHRRATVAYSRINGTILKHAFTETAPTLDVPVPAPDLLESFDIALKSKNSESPFAVALAYLGVGNNTATLPIYAWWYFRGVYDLAKQDLAARRRAINGLQSLLAVALYHCQDKGFSELRELGYAGDTAAGQAILNTFPAATRDTEAPIYPAKLRYNLSIGRRTLIAYIVLGGTTLLLCFAALGLSAFSRTAANAQEPGFFPLVDFCTRCDVCHEDDGKVVTKKEFVDLGGLSEKDQICEAMKMRVMPINTKNASGASAVFSLQSQLSDSERRYSSPS</sequence>
<dbReference type="AlphaFoldDB" id="A0A2B7YBH9"/>
<accession>A0A2B7YBH9</accession>
<feature type="transmembrane region" description="Helical" evidence="1">
    <location>
        <begin position="129"/>
        <end position="147"/>
    </location>
</feature>
<evidence type="ECO:0000313" key="2">
    <source>
        <dbReference type="EMBL" id="PGH18383.1"/>
    </source>
</evidence>